<evidence type="ECO:0000256" key="7">
    <source>
        <dbReference type="ARBA" id="ARBA00048539"/>
    </source>
</evidence>
<proteinExistence type="predicted"/>
<keyword evidence="3" id="KW-0436">Ligase</keyword>
<protein>
    <recommendedName>
        <fullName evidence="1">tRNA(Ile)-lysidine synthetase</fullName>
        <ecNumber evidence="1">6.3.4.19</ecNumber>
    </recommendedName>
</protein>
<dbReference type="PANTHER" id="PTHR43033">
    <property type="entry name" value="TRNA(ILE)-LYSIDINE SYNTHASE-RELATED"/>
    <property type="match status" value="1"/>
</dbReference>
<name>A0A383BHP4_9ZZZZ</name>
<dbReference type="GO" id="GO:0005737">
    <property type="term" value="C:cytoplasm"/>
    <property type="evidence" value="ECO:0007669"/>
    <property type="project" value="InterPro"/>
</dbReference>
<comment type="catalytic activity">
    <reaction evidence="7">
        <text>cytidine(34) in tRNA(Ile2) + L-lysine + ATP = lysidine(34) in tRNA(Ile2) + AMP + diphosphate + H(+)</text>
        <dbReference type="Rhea" id="RHEA:43744"/>
        <dbReference type="Rhea" id="RHEA-COMP:10625"/>
        <dbReference type="Rhea" id="RHEA-COMP:10670"/>
        <dbReference type="ChEBI" id="CHEBI:15378"/>
        <dbReference type="ChEBI" id="CHEBI:30616"/>
        <dbReference type="ChEBI" id="CHEBI:32551"/>
        <dbReference type="ChEBI" id="CHEBI:33019"/>
        <dbReference type="ChEBI" id="CHEBI:82748"/>
        <dbReference type="ChEBI" id="CHEBI:83665"/>
        <dbReference type="ChEBI" id="CHEBI:456215"/>
        <dbReference type="EC" id="6.3.4.19"/>
    </reaction>
</comment>
<dbReference type="Gene3D" id="3.40.50.620">
    <property type="entry name" value="HUPs"/>
    <property type="match status" value="1"/>
</dbReference>
<dbReference type="SUPFAM" id="SSF82829">
    <property type="entry name" value="MesJ substrate recognition domain-like"/>
    <property type="match status" value="1"/>
</dbReference>
<evidence type="ECO:0000256" key="6">
    <source>
        <dbReference type="ARBA" id="ARBA00022840"/>
    </source>
</evidence>
<sequence>MHCADICQQFQIPFATIAVTVSASGSSETRARESRYQAFENVLNRHDLLVLGHHLDDQLETTFLNLLRGSEAPGLTGIPRSRRLGDSTVCRPLLGTARATIKSYALEQNLSWIEDPSNAVDLADRNFLRNRVLPLLASRFPDISSKVLTGLHRDVQARQLLHQMARQDLQSLQDDRSGISLQALKTLGEARAMNLLRSQLSDKGVALPSGKHLKQGLADMQGAEPDKSPLINLKGYQY</sequence>
<dbReference type="InterPro" id="IPR015262">
    <property type="entry name" value="tRNA_Ile_lys_synt_subst-bd"/>
</dbReference>
<feature type="non-terminal residue" evidence="10">
    <location>
        <position position="238"/>
    </location>
</feature>
<evidence type="ECO:0000313" key="10">
    <source>
        <dbReference type="EMBL" id="SVE18925.1"/>
    </source>
</evidence>
<dbReference type="GO" id="GO:0005524">
    <property type="term" value="F:ATP binding"/>
    <property type="evidence" value="ECO:0007669"/>
    <property type="project" value="UniProtKB-KW"/>
</dbReference>
<dbReference type="PANTHER" id="PTHR43033:SF1">
    <property type="entry name" value="TRNA(ILE)-LYSIDINE SYNTHASE-RELATED"/>
    <property type="match status" value="1"/>
</dbReference>
<dbReference type="SUPFAM" id="SSF52402">
    <property type="entry name" value="Adenine nucleotide alpha hydrolases-like"/>
    <property type="match status" value="1"/>
</dbReference>
<keyword evidence="5" id="KW-0547">Nucleotide-binding</keyword>
<reference evidence="10" key="1">
    <citation type="submission" date="2018-05" db="EMBL/GenBank/DDBJ databases">
        <authorList>
            <person name="Lanie J.A."/>
            <person name="Ng W.-L."/>
            <person name="Kazmierczak K.M."/>
            <person name="Andrzejewski T.M."/>
            <person name="Davidsen T.M."/>
            <person name="Wayne K.J."/>
            <person name="Tettelin H."/>
            <person name="Glass J.I."/>
            <person name="Rusch D."/>
            <person name="Podicherti R."/>
            <person name="Tsui H.-C.T."/>
            <person name="Winkler M.E."/>
        </authorList>
    </citation>
    <scope>NUCLEOTIDE SEQUENCE</scope>
</reference>
<accession>A0A383BHP4</accession>
<evidence type="ECO:0000259" key="8">
    <source>
        <dbReference type="Pfam" id="PF01171"/>
    </source>
</evidence>
<dbReference type="EMBL" id="UINC01200164">
    <property type="protein sequence ID" value="SVE18925.1"/>
    <property type="molecule type" value="Genomic_DNA"/>
</dbReference>
<dbReference type="CDD" id="cd01992">
    <property type="entry name" value="TilS_N"/>
    <property type="match status" value="1"/>
</dbReference>
<dbReference type="Gene3D" id="1.20.59.20">
    <property type="match status" value="1"/>
</dbReference>
<evidence type="ECO:0000256" key="4">
    <source>
        <dbReference type="ARBA" id="ARBA00022694"/>
    </source>
</evidence>
<evidence type="ECO:0000256" key="2">
    <source>
        <dbReference type="ARBA" id="ARBA00022490"/>
    </source>
</evidence>
<keyword evidence="4" id="KW-0819">tRNA processing</keyword>
<dbReference type="InterPro" id="IPR011063">
    <property type="entry name" value="TilS/TtcA_N"/>
</dbReference>
<dbReference type="InterPro" id="IPR014729">
    <property type="entry name" value="Rossmann-like_a/b/a_fold"/>
</dbReference>
<dbReference type="InterPro" id="IPR012094">
    <property type="entry name" value="tRNA_Ile_lys_synt"/>
</dbReference>
<dbReference type="Pfam" id="PF01171">
    <property type="entry name" value="ATP_bind_3"/>
    <property type="match status" value="1"/>
</dbReference>
<evidence type="ECO:0000256" key="1">
    <source>
        <dbReference type="ARBA" id="ARBA00013267"/>
    </source>
</evidence>
<organism evidence="10">
    <name type="scientific">marine metagenome</name>
    <dbReference type="NCBI Taxonomy" id="408172"/>
    <lineage>
        <taxon>unclassified sequences</taxon>
        <taxon>metagenomes</taxon>
        <taxon>ecological metagenomes</taxon>
    </lineage>
</organism>
<evidence type="ECO:0000256" key="5">
    <source>
        <dbReference type="ARBA" id="ARBA00022741"/>
    </source>
</evidence>
<dbReference type="AlphaFoldDB" id="A0A383BHP4"/>
<gene>
    <name evidence="10" type="ORF">METZ01_LOCUS471779</name>
</gene>
<evidence type="ECO:0000259" key="9">
    <source>
        <dbReference type="Pfam" id="PF09179"/>
    </source>
</evidence>
<dbReference type="Pfam" id="PF09179">
    <property type="entry name" value="TilS"/>
    <property type="match status" value="1"/>
</dbReference>
<keyword evidence="2" id="KW-0963">Cytoplasm</keyword>
<dbReference type="GO" id="GO:0008033">
    <property type="term" value="P:tRNA processing"/>
    <property type="evidence" value="ECO:0007669"/>
    <property type="project" value="UniProtKB-KW"/>
</dbReference>
<dbReference type="GO" id="GO:0032267">
    <property type="term" value="F:tRNA(Ile)-lysidine synthase activity"/>
    <property type="evidence" value="ECO:0007669"/>
    <property type="project" value="UniProtKB-EC"/>
</dbReference>
<dbReference type="NCBIfam" id="TIGR02432">
    <property type="entry name" value="lysidine_TilS_N"/>
    <property type="match status" value="1"/>
</dbReference>
<feature type="domain" description="tRNA(Ile)-lysidine synthase substrate-binding" evidence="9">
    <location>
        <begin position="180"/>
        <end position="237"/>
    </location>
</feature>
<dbReference type="EC" id="6.3.4.19" evidence="1"/>
<evidence type="ECO:0000256" key="3">
    <source>
        <dbReference type="ARBA" id="ARBA00022598"/>
    </source>
</evidence>
<dbReference type="InterPro" id="IPR012795">
    <property type="entry name" value="tRNA_Ile_lys_synt_N"/>
</dbReference>
<keyword evidence="6" id="KW-0067">ATP-binding</keyword>
<feature type="domain" description="tRNA(Ile)-lysidine/2-thiocytidine synthase N-terminal" evidence="8">
    <location>
        <begin position="2"/>
        <end position="130"/>
    </location>
</feature>